<dbReference type="KEGG" id="maqu:Maq22A_c28775"/>
<reference evidence="2 3" key="1">
    <citation type="journal article" date="2015" name="Genome Announc.">
        <title>Complete Genome Sequence of Methylobacterium aquaticum Strain 22A, Isolated from Racomitrium japonicum Moss.</title>
        <authorList>
            <person name="Tani A."/>
            <person name="Ogura Y."/>
            <person name="Hayashi T."/>
            <person name="Kimbara K."/>
        </authorList>
    </citation>
    <scope>NUCLEOTIDE SEQUENCE [LARGE SCALE GENOMIC DNA]</scope>
    <source>
        <strain evidence="2 3">MA-22A</strain>
    </source>
</reference>
<dbReference type="EMBL" id="AP014704">
    <property type="protein sequence ID" value="BAR47261.1"/>
    <property type="molecule type" value="Genomic_DNA"/>
</dbReference>
<proteinExistence type="predicted"/>
<gene>
    <name evidence="2" type="ORF">Maq22A_c28775</name>
</gene>
<name>A0A1Y0ZCA7_9HYPH</name>
<organism evidence="2 3">
    <name type="scientific">Methylobacterium aquaticum</name>
    <dbReference type="NCBI Taxonomy" id="270351"/>
    <lineage>
        <taxon>Bacteria</taxon>
        <taxon>Pseudomonadati</taxon>
        <taxon>Pseudomonadota</taxon>
        <taxon>Alphaproteobacteria</taxon>
        <taxon>Hyphomicrobiales</taxon>
        <taxon>Methylobacteriaceae</taxon>
        <taxon>Methylobacterium</taxon>
    </lineage>
</organism>
<feature type="region of interest" description="Disordered" evidence="1">
    <location>
        <begin position="18"/>
        <end position="37"/>
    </location>
</feature>
<protein>
    <submittedName>
        <fullName evidence="2">Uncharacterized protein</fullName>
    </submittedName>
</protein>
<reference evidence="3" key="2">
    <citation type="submission" date="2015-01" db="EMBL/GenBank/DDBJ databases">
        <title>Complete genome sequence of Methylobacterium aquaticum strain 22A.</title>
        <authorList>
            <person name="Tani A."/>
            <person name="Ogura Y."/>
            <person name="Hayashi T."/>
        </authorList>
    </citation>
    <scope>NUCLEOTIDE SEQUENCE [LARGE SCALE GENOMIC DNA]</scope>
    <source>
        <strain evidence="3">MA-22A</strain>
    </source>
</reference>
<accession>A0A1Y0ZCA7</accession>
<evidence type="ECO:0000313" key="3">
    <source>
        <dbReference type="Proteomes" id="UP000061432"/>
    </source>
</evidence>
<evidence type="ECO:0000256" key="1">
    <source>
        <dbReference type="SAM" id="MobiDB-lite"/>
    </source>
</evidence>
<evidence type="ECO:0000313" key="2">
    <source>
        <dbReference type="EMBL" id="BAR47261.1"/>
    </source>
</evidence>
<sequence>MAVDTLFGSFASTSGLHTLHRHPGAAQRNPGSITADGTGGGVTPITWFLHNQQLWIPGSCLRRAPGWRSEFEAVVPDRSENRSIRLGGRR</sequence>
<dbReference type="Proteomes" id="UP000061432">
    <property type="component" value="Chromosome"/>
</dbReference>
<dbReference type="AlphaFoldDB" id="A0A1Y0ZCA7"/>